<dbReference type="InterPro" id="IPR036390">
    <property type="entry name" value="WH_DNA-bd_sf"/>
</dbReference>
<dbReference type="Pfam" id="PF13404">
    <property type="entry name" value="HTH_AsnC-type"/>
    <property type="match status" value="1"/>
</dbReference>
<dbReference type="SUPFAM" id="SSF46785">
    <property type="entry name" value="Winged helix' DNA-binding domain"/>
    <property type="match status" value="1"/>
</dbReference>
<dbReference type="GO" id="GO:0005829">
    <property type="term" value="C:cytosol"/>
    <property type="evidence" value="ECO:0007669"/>
    <property type="project" value="TreeGrafter"/>
</dbReference>
<evidence type="ECO:0000259" key="4">
    <source>
        <dbReference type="PROSITE" id="PS50956"/>
    </source>
</evidence>
<dbReference type="PANTHER" id="PTHR30154:SF34">
    <property type="entry name" value="TRANSCRIPTIONAL REGULATOR AZLB"/>
    <property type="match status" value="1"/>
</dbReference>
<evidence type="ECO:0000256" key="2">
    <source>
        <dbReference type="ARBA" id="ARBA00023125"/>
    </source>
</evidence>
<dbReference type="InterPro" id="IPR036388">
    <property type="entry name" value="WH-like_DNA-bd_sf"/>
</dbReference>
<evidence type="ECO:0000256" key="3">
    <source>
        <dbReference type="ARBA" id="ARBA00023163"/>
    </source>
</evidence>
<protein>
    <submittedName>
        <fullName evidence="5">Lrp/AsnC family transcriptional regulator</fullName>
    </submittedName>
</protein>
<evidence type="ECO:0000313" key="6">
    <source>
        <dbReference type="Proteomes" id="UP000289260"/>
    </source>
</evidence>
<name>A0A4P6KD04_9MICO</name>
<organism evidence="5 6">
    <name type="scientific">Leucobacter triazinivorans</name>
    <dbReference type="NCBI Taxonomy" id="1784719"/>
    <lineage>
        <taxon>Bacteria</taxon>
        <taxon>Bacillati</taxon>
        <taxon>Actinomycetota</taxon>
        <taxon>Actinomycetes</taxon>
        <taxon>Micrococcales</taxon>
        <taxon>Microbacteriaceae</taxon>
        <taxon>Leucobacter</taxon>
    </lineage>
</organism>
<dbReference type="Pfam" id="PF01037">
    <property type="entry name" value="AsnC_trans_reg"/>
    <property type="match status" value="1"/>
</dbReference>
<keyword evidence="3" id="KW-0804">Transcription</keyword>
<dbReference type="InterPro" id="IPR011008">
    <property type="entry name" value="Dimeric_a/b-barrel"/>
</dbReference>
<dbReference type="AlphaFoldDB" id="A0A4P6KD04"/>
<dbReference type="CDD" id="cd00090">
    <property type="entry name" value="HTH_ARSR"/>
    <property type="match status" value="1"/>
</dbReference>
<dbReference type="InterPro" id="IPR011991">
    <property type="entry name" value="ArsR-like_HTH"/>
</dbReference>
<keyword evidence="2" id="KW-0238">DNA-binding</keyword>
<dbReference type="PROSITE" id="PS00519">
    <property type="entry name" value="HTH_ASNC_1"/>
    <property type="match status" value="1"/>
</dbReference>
<dbReference type="RefSeq" id="WP_130109393.1">
    <property type="nucleotide sequence ID" value="NZ_CP035806.1"/>
</dbReference>
<accession>A0A4P6KD04</accession>
<dbReference type="OrthoDB" id="166264at2"/>
<dbReference type="GO" id="GO:0043200">
    <property type="term" value="P:response to amino acid"/>
    <property type="evidence" value="ECO:0007669"/>
    <property type="project" value="TreeGrafter"/>
</dbReference>
<dbReference type="PROSITE" id="PS50956">
    <property type="entry name" value="HTH_ASNC_2"/>
    <property type="match status" value="1"/>
</dbReference>
<dbReference type="InterPro" id="IPR019885">
    <property type="entry name" value="Tscrpt_reg_HTH_AsnC-type_CS"/>
</dbReference>
<dbReference type="InterPro" id="IPR019888">
    <property type="entry name" value="Tscrpt_reg_AsnC-like"/>
</dbReference>
<dbReference type="SUPFAM" id="SSF54909">
    <property type="entry name" value="Dimeric alpha+beta barrel"/>
    <property type="match status" value="1"/>
</dbReference>
<dbReference type="Proteomes" id="UP000289260">
    <property type="component" value="Chromosome"/>
</dbReference>
<dbReference type="Gene3D" id="1.10.10.10">
    <property type="entry name" value="Winged helix-like DNA-binding domain superfamily/Winged helix DNA-binding domain"/>
    <property type="match status" value="1"/>
</dbReference>
<feature type="domain" description="HTH asnC-type" evidence="4">
    <location>
        <begin position="5"/>
        <end position="66"/>
    </location>
</feature>
<proteinExistence type="predicted"/>
<dbReference type="InterPro" id="IPR000485">
    <property type="entry name" value="AsnC-type_HTH_dom"/>
</dbReference>
<keyword evidence="1" id="KW-0805">Transcription regulation</keyword>
<dbReference type="PANTHER" id="PTHR30154">
    <property type="entry name" value="LEUCINE-RESPONSIVE REGULATORY PROTEIN"/>
    <property type="match status" value="1"/>
</dbReference>
<dbReference type="EMBL" id="CP035806">
    <property type="protein sequence ID" value="QBE48255.1"/>
    <property type="molecule type" value="Genomic_DNA"/>
</dbReference>
<gene>
    <name evidence="5" type="ORF">EVS81_04915</name>
</gene>
<dbReference type="PRINTS" id="PR00033">
    <property type="entry name" value="HTHASNC"/>
</dbReference>
<dbReference type="KEGG" id="ltr:EVS81_04915"/>
<evidence type="ECO:0000313" key="5">
    <source>
        <dbReference type="EMBL" id="QBE48255.1"/>
    </source>
</evidence>
<evidence type="ECO:0000256" key="1">
    <source>
        <dbReference type="ARBA" id="ARBA00023015"/>
    </source>
</evidence>
<reference evidence="5 6" key="1">
    <citation type="submission" date="2019-02" db="EMBL/GenBank/DDBJ databases">
        <authorList>
            <person name="Sun L."/>
            <person name="Pan D."/>
            <person name="Wu X."/>
        </authorList>
    </citation>
    <scope>NUCLEOTIDE SEQUENCE [LARGE SCALE GENOMIC DNA]</scope>
    <source>
        <strain evidence="5 6">JW-1</strain>
    </source>
</reference>
<sequence>MEVVVDGADRKILEILRRWGRLPVSDIARMINLTAAPVQRRIDRLHRLGIIRGYSAVIDEHRSGALEAFVEVRLGGSTETGEVADIVRRIAGAEEFHTLSGDPDVLIRLRVEDVDHLQRVVNSIRRTGKVAGTKTLIVMHGWNRSFDAAETLVDDTHKPEPGSE</sequence>
<dbReference type="SMART" id="SM00344">
    <property type="entry name" value="HTH_ASNC"/>
    <property type="match status" value="1"/>
</dbReference>
<dbReference type="Gene3D" id="3.30.70.920">
    <property type="match status" value="1"/>
</dbReference>
<dbReference type="InterPro" id="IPR019887">
    <property type="entry name" value="Tscrpt_reg_AsnC/Lrp_C"/>
</dbReference>
<keyword evidence="6" id="KW-1185">Reference proteome</keyword>
<dbReference type="GO" id="GO:0043565">
    <property type="term" value="F:sequence-specific DNA binding"/>
    <property type="evidence" value="ECO:0007669"/>
    <property type="project" value="InterPro"/>
</dbReference>